<dbReference type="GO" id="GO:0004518">
    <property type="term" value="F:nuclease activity"/>
    <property type="evidence" value="ECO:0007669"/>
    <property type="project" value="UniProtKB-KW"/>
</dbReference>
<keyword evidence="9" id="KW-0238">DNA-binding</keyword>
<dbReference type="PANTHER" id="PTHR33653">
    <property type="entry name" value="RIBONUCLEASE VAPC2"/>
    <property type="match status" value="1"/>
</dbReference>
<keyword evidence="4" id="KW-0479">Metal-binding</keyword>
<proteinExistence type="inferred from homology"/>
<dbReference type="Pfam" id="PF01850">
    <property type="entry name" value="PIN"/>
    <property type="match status" value="1"/>
</dbReference>
<keyword evidence="10" id="KW-1185">Reference proteome</keyword>
<dbReference type="OrthoDB" id="9800524at2"/>
<dbReference type="GO" id="GO:0046872">
    <property type="term" value="F:metal ion binding"/>
    <property type="evidence" value="ECO:0007669"/>
    <property type="project" value="UniProtKB-KW"/>
</dbReference>
<gene>
    <name evidence="9" type="ORF">CU102_27000</name>
</gene>
<reference evidence="10" key="1">
    <citation type="submission" date="2017-11" db="EMBL/GenBank/DDBJ databases">
        <authorList>
            <person name="Kuznetsova I."/>
            <person name="Sazanova A."/>
            <person name="Chirak E."/>
            <person name="Safronova V."/>
            <person name="Willems A."/>
        </authorList>
    </citation>
    <scope>NUCLEOTIDE SEQUENCE [LARGE SCALE GENOMIC DNA]</scope>
    <source>
        <strain evidence="10">STM 196</strain>
    </source>
</reference>
<evidence type="ECO:0000256" key="2">
    <source>
        <dbReference type="ARBA" id="ARBA00022649"/>
    </source>
</evidence>
<dbReference type="GO" id="GO:0003677">
    <property type="term" value="F:DNA binding"/>
    <property type="evidence" value="ECO:0007669"/>
    <property type="project" value="UniProtKB-KW"/>
</dbReference>
<organism evidence="9 10">
    <name type="scientific">Phyllobacterium brassicacearum</name>
    <dbReference type="NCBI Taxonomy" id="314235"/>
    <lineage>
        <taxon>Bacteria</taxon>
        <taxon>Pseudomonadati</taxon>
        <taxon>Pseudomonadota</taxon>
        <taxon>Alphaproteobacteria</taxon>
        <taxon>Hyphomicrobiales</taxon>
        <taxon>Phyllobacteriaceae</taxon>
        <taxon>Phyllobacterium</taxon>
    </lineage>
</organism>
<evidence type="ECO:0000313" key="9">
    <source>
        <dbReference type="EMBL" id="PSH61423.1"/>
    </source>
</evidence>
<comment type="similarity">
    <text evidence="7">Belongs to the PINc/VapC protein family.</text>
</comment>
<dbReference type="InterPro" id="IPR029060">
    <property type="entry name" value="PIN-like_dom_sf"/>
</dbReference>
<sequence>MILVDTNVLLDLVTDDPNWADWSVAQLEAASLRGPLLINDVVYAELAVRYSRIEELEAFVGEAGLEFVPIPRAALFLAGKVYTQYRKSGGSRTGVLPDFFIGAQAAVSQLTLLTRDVGRYRTYFPSLTLITPGV</sequence>
<dbReference type="Gene3D" id="3.40.50.1010">
    <property type="entry name" value="5'-nuclease"/>
    <property type="match status" value="1"/>
</dbReference>
<evidence type="ECO:0000256" key="5">
    <source>
        <dbReference type="ARBA" id="ARBA00022801"/>
    </source>
</evidence>
<dbReference type="InterPro" id="IPR002716">
    <property type="entry name" value="PIN_dom"/>
</dbReference>
<dbReference type="Proteomes" id="UP000241444">
    <property type="component" value="Unassembled WGS sequence"/>
</dbReference>
<protein>
    <submittedName>
        <fullName evidence="9">DNA-binding protein</fullName>
    </submittedName>
</protein>
<dbReference type="PANTHER" id="PTHR33653:SF1">
    <property type="entry name" value="RIBONUCLEASE VAPC2"/>
    <property type="match status" value="1"/>
</dbReference>
<evidence type="ECO:0000256" key="6">
    <source>
        <dbReference type="ARBA" id="ARBA00022842"/>
    </source>
</evidence>
<keyword evidence="6" id="KW-0460">Magnesium</keyword>
<dbReference type="EMBL" id="PGGO01000038">
    <property type="protein sequence ID" value="PSH61423.1"/>
    <property type="molecule type" value="Genomic_DNA"/>
</dbReference>
<evidence type="ECO:0000256" key="7">
    <source>
        <dbReference type="ARBA" id="ARBA00038093"/>
    </source>
</evidence>
<dbReference type="InterPro" id="IPR050556">
    <property type="entry name" value="Type_II_TA_system_RNase"/>
</dbReference>
<keyword evidence="3" id="KW-0540">Nuclease</keyword>
<evidence type="ECO:0000259" key="8">
    <source>
        <dbReference type="Pfam" id="PF01850"/>
    </source>
</evidence>
<dbReference type="GO" id="GO:0016787">
    <property type="term" value="F:hydrolase activity"/>
    <property type="evidence" value="ECO:0007669"/>
    <property type="project" value="UniProtKB-KW"/>
</dbReference>
<name>A0A2P7B4N1_9HYPH</name>
<evidence type="ECO:0000256" key="4">
    <source>
        <dbReference type="ARBA" id="ARBA00022723"/>
    </source>
</evidence>
<accession>A0A2P7B4N1</accession>
<feature type="domain" description="PIN" evidence="8">
    <location>
        <begin position="2"/>
        <end position="122"/>
    </location>
</feature>
<dbReference type="SUPFAM" id="SSF88723">
    <property type="entry name" value="PIN domain-like"/>
    <property type="match status" value="1"/>
</dbReference>
<evidence type="ECO:0000256" key="3">
    <source>
        <dbReference type="ARBA" id="ARBA00022722"/>
    </source>
</evidence>
<dbReference type="RefSeq" id="WP_106714155.1">
    <property type="nucleotide sequence ID" value="NZ_PGGO01000038.1"/>
</dbReference>
<evidence type="ECO:0000256" key="1">
    <source>
        <dbReference type="ARBA" id="ARBA00001946"/>
    </source>
</evidence>
<comment type="cofactor">
    <cofactor evidence="1">
        <name>Mg(2+)</name>
        <dbReference type="ChEBI" id="CHEBI:18420"/>
    </cofactor>
</comment>
<keyword evidence="2" id="KW-1277">Toxin-antitoxin system</keyword>
<evidence type="ECO:0000313" key="10">
    <source>
        <dbReference type="Proteomes" id="UP000241444"/>
    </source>
</evidence>
<keyword evidence="5" id="KW-0378">Hydrolase</keyword>
<comment type="caution">
    <text evidence="9">The sequence shown here is derived from an EMBL/GenBank/DDBJ whole genome shotgun (WGS) entry which is preliminary data.</text>
</comment>
<dbReference type="AlphaFoldDB" id="A0A2P7B4N1"/>